<proteinExistence type="predicted"/>
<sequence length="134" mass="14943">MIIFAVVAVILAVLAIRHHRKVESISVVVLVLESVTSTLRLADFDTPSGSFSESSQQALWAIFAGQDDSILTEPKALQRPRETLRRRSTGWSGPLTSIPLRCTTTSSSSSGRQSLTRLRKEKRRIWRSRHCLGI</sequence>
<feature type="chain" id="PRO_5035452900" evidence="1">
    <location>
        <begin position="16"/>
        <end position="134"/>
    </location>
</feature>
<reference evidence="2" key="1">
    <citation type="submission" date="2021-07" db="EMBL/GenBank/DDBJ databases">
        <title>Elsinoe batatas strain:CRI-CJ2 Genome sequencing and assembly.</title>
        <authorList>
            <person name="Huang L."/>
        </authorList>
    </citation>
    <scope>NUCLEOTIDE SEQUENCE</scope>
    <source>
        <strain evidence="2">CRI-CJ2</strain>
    </source>
</reference>
<evidence type="ECO:0000313" key="3">
    <source>
        <dbReference type="Proteomes" id="UP000809789"/>
    </source>
</evidence>
<feature type="signal peptide" evidence="1">
    <location>
        <begin position="1"/>
        <end position="15"/>
    </location>
</feature>
<gene>
    <name evidence="2" type="ORF">KVT40_000196</name>
</gene>
<dbReference type="AlphaFoldDB" id="A0A8K0LAX9"/>
<organism evidence="2 3">
    <name type="scientific">Elsinoe batatas</name>
    <dbReference type="NCBI Taxonomy" id="2601811"/>
    <lineage>
        <taxon>Eukaryota</taxon>
        <taxon>Fungi</taxon>
        <taxon>Dikarya</taxon>
        <taxon>Ascomycota</taxon>
        <taxon>Pezizomycotina</taxon>
        <taxon>Dothideomycetes</taxon>
        <taxon>Dothideomycetidae</taxon>
        <taxon>Myriangiales</taxon>
        <taxon>Elsinoaceae</taxon>
        <taxon>Elsinoe</taxon>
    </lineage>
</organism>
<accession>A0A8K0LAX9</accession>
<evidence type="ECO:0000313" key="2">
    <source>
        <dbReference type="EMBL" id="KAG8631056.1"/>
    </source>
</evidence>
<name>A0A8K0LAX9_9PEZI</name>
<dbReference type="EMBL" id="JAESVG020000001">
    <property type="protein sequence ID" value="KAG8631056.1"/>
    <property type="molecule type" value="Genomic_DNA"/>
</dbReference>
<keyword evidence="1" id="KW-0732">Signal</keyword>
<keyword evidence="3" id="KW-1185">Reference proteome</keyword>
<protein>
    <submittedName>
        <fullName evidence="2">Uncharacterized protein</fullName>
    </submittedName>
</protein>
<dbReference type="OrthoDB" id="10485442at2759"/>
<comment type="caution">
    <text evidence="2">The sequence shown here is derived from an EMBL/GenBank/DDBJ whole genome shotgun (WGS) entry which is preliminary data.</text>
</comment>
<dbReference type="Proteomes" id="UP000809789">
    <property type="component" value="Unassembled WGS sequence"/>
</dbReference>
<evidence type="ECO:0000256" key="1">
    <source>
        <dbReference type="SAM" id="SignalP"/>
    </source>
</evidence>